<organism evidence="1 2">
    <name type="scientific">Pseudoalteromonas piscicida</name>
    <dbReference type="NCBI Taxonomy" id="43662"/>
    <lineage>
        <taxon>Bacteria</taxon>
        <taxon>Pseudomonadati</taxon>
        <taxon>Pseudomonadota</taxon>
        <taxon>Gammaproteobacteria</taxon>
        <taxon>Alteromonadales</taxon>
        <taxon>Pseudoalteromonadaceae</taxon>
        <taxon>Pseudoalteromonas</taxon>
    </lineage>
</organism>
<comment type="caution">
    <text evidence="1">The sequence shown here is derived from an EMBL/GenBank/DDBJ whole genome shotgun (WGS) entry which is preliminary data.</text>
</comment>
<proteinExistence type="predicted"/>
<evidence type="ECO:0000313" key="2">
    <source>
        <dbReference type="Proteomes" id="UP000228621"/>
    </source>
</evidence>
<dbReference type="InterPro" id="IPR038338">
    <property type="entry name" value="PriC_sf"/>
</dbReference>
<accession>A0A2A5JNT9</accession>
<dbReference type="InterPro" id="IPR010890">
    <property type="entry name" value="PriC"/>
</dbReference>
<evidence type="ECO:0000313" key="1">
    <source>
        <dbReference type="EMBL" id="PCK30911.1"/>
    </source>
</evidence>
<dbReference type="Proteomes" id="UP000228621">
    <property type="component" value="Unassembled WGS sequence"/>
</dbReference>
<gene>
    <name evidence="1" type="ORF">CEX98_14905</name>
</gene>
<dbReference type="RefSeq" id="WP_099642849.1">
    <property type="nucleotide sequence ID" value="NZ_NKHF01000068.1"/>
</dbReference>
<sequence length="199" mass="23095">MSVGLIKLEQQISRLRQQAAQFDSAKWFDKNRYMQAQPSLFDTRVFRTKSLKLSDYVDEISEAMAHLPPSEQRHAFAFAIERVGSQIEAILKVLKSTPVWAKENKLNTPKKAKVYKKAVQKIMQSSHELYQELSQNHEFERRLQEMIDLRRLQMDKANGNEAAKLNAEILALHARLGRCRKAITATEQKIQEVEKSQNR</sequence>
<keyword evidence="2" id="KW-1185">Reference proteome</keyword>
<dbReference type="Gene3D" id="1.20.1270.340">
    <property type="match status" value="1"/>
</dbReference>
<dbReference type="AlphaFoldDB" id="A0A2A5JNT9"/>
<dbReference type="Pfam" id="PF07445">
    <property type="entry name" value="PriC"/>
    <property type="match status" value="1"/>
</dbReference>
<reference evidence="2" key="1">
    <citation type="journal article" date="2019" name="Genome Announc.">
        <title>Draft Genome Sequence of Pseudoalteromonas piscicida Strain 36Y ROTHPW, an Hypersaline Seawater Isolate from the South Coast of Sonora, Mexico.</title>
        <authorList>
            <person name="Sanchez-Diaz R."/>
            <person name="Molina-Garza Z.J."/>
            <person name="Cruz-Suarez L.E."/>
            <person name="Selvin J."/>
            <person name="Kiran G.S."/>
            <person name="Ibarra-Gamez J.C."/>
            <person name="Gomez-Gil B."/>
            <person name="Galaviz-Silva L."/>
        </authorList>
    </citation>
    <scope>NUCLEOTIDE SEQUENCE [LARGE SCALE GENOMIC DNA]</scope>
    <source>
        <strain evidence="2">36Y_RITHPW</strain>
    </source>
</reference>
<dbReference type="OrthoDB" id="7061116at2"/>
<dbReference type="EMBL" id="NKHF01000068">
    <property type="protein sequence ID" value="PCK30911.1"/>
    <property type="molecule type" value="Genomic_DNA"/>
</dbReference>
<name>A0A2A5JNT9_PSEO7</name>
<protein>
    <submittedName>
        <fullName evidence="1">Primosomal protein</fullName>
    </submittedName>
</protein>